<dbReference type="Pfam" id="PF02596">
    <property type="entry name" value="DUF169"/>
    <property type="match status" value="1"/>
</dbReference>
<dbReference type="RefSeq" id="WP_248105416.1">
    <property type="nucleotide sequence ID" value="NZ_JAKHEX010000002.1"/>
</dbReference>
<name>A0ABV6BZ51_9ACTN</name>
<comment type="caution">
    <text evidence="2">The sequence shown here is derived from an EMBL/GenBank/DDBJ whole genome shotgun (WGS) entry which is preliminary data.</text>
</comment>
<keyword evidence="3" id="KW-1185">Reference proteome</keyword>
<protein>
    <submittedName>
        <fullName evidence="2">DUF169 domain-containing protein</fullName>
    </submittedName>
</protein>
<dbReference type="InterPro" id="IPR003748">
    <property type="entry name" value="DUF169"/>
</dbReference>
<accession>A0ABV6BZ51</accession>
<reference evidence="2 3" key="1">
    <citation type="submission" date="2024-09" db="EMBL/GenBank/DDBJ databases">
        <authorList>
            <person name="Sun Q."/>
            <person name="Mori K."/>
        </authorList>
    </citation>
    <scope>NUCLEOTIDE SEQUENCE [LARGE SCALE GENOMIC DNA]</scope>
    <source>
        <strain evidence="2 3">JCM 15389</strain>
    </source>
</reference>
<dbReference type="EMBL" id="JBHLYQ010000003">
    <property type="protein sequence ID" value="MFC0080704.1"/>
    <property type="molecule type" value="Genomic_DNA"/>
</dbReference>
<sequence>MAPDMAAADQDHRALAARLTSALHLAVPPVGIAFRATAVADLPAFDHPLVPPGPDGRRGRVPASCVFWVEGLRGSFQTAPEDHGNCSVGLLTHGLADLEDLADREDVAALVAEGWVGPEAVASLPRVRPAPGAIVYGPGTSLPVPPDVLLLRVQARQLMVLRDALPALRIEGKPQCHIVALAQQGVPAASVGCALSRARTGMRPEEMTCALPGAQLAATVEAVERTVESDTAVAVYAAKDARRFQRHRTVPEGDPPADPGETGRR</sequence>
<evidence type="ECO:0000313" key="3">
    <source>
        <dbReference type="Proteomes" id="UP001589788"/>
    </source>
</evidence>
<dbReference type="Proteomes" id="UP001589788">
    <property type="component" value="Unassembled WGS sequence"/>
</dbReference>
<proteinExistence type="predicted"/>
<evidence type="ECO:0000313" key="2">
    <source>
        <dbReference type="EMBL" id="MFC0080704.1"/>
    </source>
</evidence>
<evidence type="ECO:0000256" key="1">
    <source>
        <dbReference type="SAM" id="MobiDB-lite"/>
    </source>
</evidence>
<feature type="region of interest" description="Disordered" evidence="1">
    <location>
        <begin position="244"/>
        <end position="265"/>
    </location>
</feature>
<organism evidence="2 3">
    <name type="scientific">Aciditerrimonas ferrireducens</name>
    <dbReference type="NCBI Taxonomy" id="667306"/>
    <lineage>
        <taxon>Bacteria</taxon>
        <taxon>Bacillati</taxon>
        <taxon>Actinomycetota</taxon>
        <taxon>Acidimicrobiia</taxon>
        <taxon>Acidimicrobiales</taxon>
        <taxon>Acidimicrobiaceae</taxon>
        <taxon>Aciditerrimonas</taxon>
    </lineage>
</organism>
<gene>
    <name evidence="2" type="ORF">ACFFRE_00850</name>
</gene>